<dbReference type="PROSITE" id="PS51819">
    <property type="entry name" value="VOC"/>
    <property type="match status" value="1"/>
</dbReference>
<dbReference type="Pfam" id="PF00903">
    <property type="entry name" value="Glyoxalase"/>
    <property type="match status" value="1"/>
</dbReference>
<dbReference type="CDD" id="cd07247">
    <property type="entry name" value="SgaA_N_like"/>
    <property type="match status" value="1"/>
</dbReference>
<dbReference type="Proteomes" id="UP000078503">
    <property type="component" value="Unassembled WGS sequence"/>
</dbReference>
<sequence length="135" mass="15253">MDKPFEDHGLFSWCELMTKDFDSSMAFYNKVLGWTLREVPGRNNSRYALVMNENSSEPFAGLLTMPEQLEKSGAPSFWQAYVTVENVDQTLATALEHGADTVLPPMDIERIGRIAAFRDPQGAVMSVITYQRDNK</sequence>
<accession>A0A178KL27</accession>
<dbReference type="PANTHER" id="PTHR33993:SF14">
    <property type="entry name" value="GB|AAF24581.1"/>
    <property type="match status" value="1"/>
</dbReference>
<name>A0A178KL27_9GAMM</name>
<dbReference type="InterPro" id="IPR029068">
    <property type="entry name" value="Glyas_Bleomycin-R_OHBP_Dase"/>
</dbReference>
<proteinExistence type="predicted"/>
<dbReference type="Gene3D" id="3.10.180.10">
    <property type="entry name" value="2,3-Dihydroxybiphenyl 1,2-Dioxygenase, domain 1"/>
    <property type="match status" value="1"/>
</dbReference>
<dbReference type="SUPFAM" id="SSF54593">
    <property type="entry name" value="Glyoxalase/Bleomycin resistance protein/Dihydroxybiphenyl dioxygenase"/>
    <property type="match status" value="1"/>
</dbReference>
<dbReference type="OrthoDB" id="9793039at2"/>
<dbReference type="RefSeq" id="WP_068326817.1">
    <property type="nucleotide sequence ID" value="NZ_LVHF01000012.1"/>
</dbReference>
<gene>
    <name evidence="2" type="ORF">A3K86_01820</name>
</gene>
<dbReference type="InterPro" id="IPR052164">
    <property type="entry name" value="Anthracycline_SecMetBiosynth"/>
</dbReference>
<dbReference type="InterPro" id="IPR004360">
    <property type="entry name" value="Glyas_Fos-R_dOase_dom"/>
</dbReference>
<evidence type="ECO:0000313" key="3">
    <source>
        <dbReference type="Proteomes" id="UP000078503"/>
    </source>
</evidence>
<comment type="caution">
    <text evidence="2">The sequence shown here is derived from an EMBL/GenBank/DDBJ whole genome shotgun (WGS) entry which is preliminary data.</text>
</comment>
<reference evidence="2 3" key="1">
    <citation type="submission" date="2016-03" db="EMBL/GenBank/DDBJ databases">
        <title>Photobacterium proteolyticum sp. nov. a protease producing bacterium isolated from ocean sediments of Laizhou Bay.</title>
        <authorList>
            <person name="Li Y."/>
        </authorList>
    </citation>
    <scope>NUCLEOTIDE SEQUENCE [LARGE SCALE GENOMIC DNA]</scope>
    <source>
        <strain evidence="2 3">R-40508</strain>
    </source>
</reference>
<feature type="domain" description="VOC" evidence="1">
    <location>
        <begin position="10"/>
        <end position="130"/>
    </location>
</feature>
<protein>
    <recommendedName>
        <fullName evidence="1">VOC domain-containing protein</fullName>
    </recommendedName>
</protein>
<dbReference type="EMBL" id="LVHF01000012">
    <property type="protein sequence ID" value="OAN17685.1"/>
    <property type="molecule type" value="Genomic_DNA"/>
</dbReference>
<dbReference type="PANTHER" id="PTHR33993">
    <property type="entry name" value="GLYOXALASE-RELATED"/>
    <property type="match status" value="1"/>
</dbReference>
<evidence type="ECO:0000259" key="1">
    <source>
        <dbReference type="PROSITE" id="PS51819"/>
    </source>
</evidence>
<evidence type="ECO:0000313" key="2">
    <source>
        <dbReference type="EMBL" id="OAN17685.1"/>
    </source>
</evidence>
<dbReference type="InterPro" id="IPR037523">
    <property type="entry name" value="VOC_core"/>
</dbReference>
<organism evidence="2 3">
    <name type="scientific">Photobacterium jeanii</name>
    <dbReference type="NCBI Taxonomy" id="858640"/>
    <lineage>
        <taxon>Bacteria</taxon>
        <taxon>Pseudomonadati</taxon>
        <taxon>Pseudomonadota</taxon>
        <taxon>Gammaproteobacteria</taxon>
        <taxon>Vibrionales</taxon>
        <taxon>Vibrionaceae</taxon>
        <taxon>Photobacterium</taxon>
    </lineage>
</organism>
<dbReference type="STRING" id="858640.A3K86_01820"/>
<keyword evidence="3" id="KW-1185">Reference proteome</keyword>
<dbReference type="AlphaFoldDB" id="A0A178KL27"/>